<comment type="caution">
    <text evidence="1">The sequence shown here is derived from an EMBL/GenBank/DDBJ whole genome shotgun (WGS) entry which is preliminary data.</text>
</comment>
<sequence>MFELLVYDDTQKGHLKSTRSVVYSSRYSVQIKFKQRTSKRRRGSACEDEGKNDAHCSKAVERSDDNIIRCNYDSVVDDCDGDVGDDGDDSAIAE</sequence>
<protein>
    <submittedName>
        <fullName evidence="1">Uncharacterized protein</fullName>
    </submittedName>
</protein>
<evidence type="ECO:0000313" key="2">
    <source>
        <dbReference type="Proteomes" id="UP001372834"/>
    </source>
</evidence>
<dbReference type="AlphaFoldDB" id="A0AAN8NSU6"/>
<organism evidence="1 2">
    <name type="scientific">Polyplax serrata</name>
    <name type="common">Common mouse louse</name>
    <dbReference type="NCBI Taxonomy" id="468196"/>
    <lineage>
        <taxon>Eukaryota</taxon>
        <taxon>Metazoa</taxon>
        <taxon>Ecdysozoa</taxon>
        <taxon>Arthropoda</taxon>
        <taxon>Hexapoda</taxon>
        <taxon>Insecta</taxon>
        <taxon>Pterygota</taxon>
        <taxon>Neoptera</taxon>
        <taxon>Paraneoptera</taxon>
        <taxon>Psocodea</taxon>
        <taxon>Troctomorpha</taxon>
        <taxon>Phthiraptera</taxon>
        <taxon>Anoplura</taxon>
        <taxon>Polyplacidae</taxon>
        <taxon>Polyplax</taxon>
    </lineage>
</organism>
<proteinExistence type="predicted"/>
<dbReference type="Proteomes" id="UP001372834">
    <property type="component" value="Unassembled WGS sequence"/>
</dbReference>
<dbReference type="EMBL" id="JAWJWE010000037">
    <property type="protein sequence ID" value="KAK6625923.1"/>
    <property type="molecule type" value="Genomic_DNA"/>
</dbReference>
<name>A0AAN8NSU6_POLSC</name>
<reference evidence="1 2" key="1">
    <citation type="submission" date="2023-10" db="EMBL/GenBank/DDBJ databases">
        <title>Genomes of two closely related lineages of the louse Polyplax serrata with different host specificities.</title>
        <authorList>
            <person name="Martinu J."/>
            <person name="Tarabai H."/>
            <person name="Stefka J."/>
            <person name="Hypsa V."/>
        </authorList>
    </citation>
    <scope>NUCLEOTIDE SEQUENCE [LARGE SCALE GENOMIC DNA]</scope>
    <source>
        <strain evidence="1">HR10_N</strain>
    </source>
</reference>
<accession>A0AAN8NSU6</accession>
<evidence type="ECO:0000313" key="1">
    <source>
        <dbReference type="EMBL" id="KAK6625923.1"/>
    </source>
</evidence>
<gene>
    <name evidence="1" type="ORF">RUM43_006222</name>
</gene>